<feature type="region of interest" description="Disordered" evidence="1">
    <location>
        <begin position="1"/>
        <end position="24"/>
    </location>
</feature>
<evidence type="ECO:0008006" key="4">
    <source>
        <dbReference type="Google" id="ProtNLM"/>
    </source>
</evidence>
<reference evidence="3" key="1">
    <citation type="journal article" date="2019" name="Int. J. Syst. Evol. Microbiol.">
        <title>The Global Catalogue of Microorganisms (GCM) 10K type strain sequencing project: providing services to taxonomists for standard genome sequencing and annotation.</title>
        <authorList>
            <consortium name="The Broad Institute Genomics Platform"/>
            <consortium name="The Broad Institute Genome Sequencing Center for Infectious Disease"/>
            <person name="Wu L."/>
            <person name="Ma J."/>
        </authorList>
    </citation>
    <scope>NUCLEOTIDE SEQUENCE [LARGE SCALE GENOMIC DNA]</scope>
    <source>
        <strain evidence="3">JCM 7356</strain>
    </source>
</reference>
<evidence type="ECO:0000313" key="2">
    <source>
        <dbReference type="EMBL" id="GAA2252455.1"/>
    </source>
</evidence>
<evidence type="ECO:0000256" key="1">
    <source>
        <dbReference type="SAM" id="MobiDB-lite"/>
    </source>
</evidence>
<organism evidence="2 3">
    <name type="scientific">Kitasatospora cystarginea</name>
    <dbReference type="NCBI Taxonomy" id="58350"/>
    <lineage>
        <taxon>Bacteria</taxon>
        <taxon>Bacillati</taxon>
        <taxon>Actinomycetota</taxon>
        <taxon>Actinomycetes</taxon>
        <taxon>Kitasatosporales</taxon>
        <taxon>Streptomycetaceae</taxon>
        <taxon>Kitasatospora</taxon>
    </lineage>
</organism>
<proteinExistence type="predicted"/>
<protein>
    <recommendedName>
        <fullName evidence="4">Restriction endonuclease domain-containing protein</fullName>
    </recommendedName>
</protein>
<dbReference type="Proteomes" id="UP001500305">
    <property type="component" value="Unassembled WGS sequence"/>
</dbReference>
<sequence length="103" mass="11362">MDGFGGSEDPYGECDQRHEEGGRSAVTAMAVEPGLHWNYLLNTWRELDVPEGWRAEIDEGKIHLVPPPGVDHNMIAEEVHRALIECLPPGVGVYQSLGTEIVL</sequence>
<evidence type="ECO:0000313" key="3">
    <source>
        <dbReference type="Proteomes" id="UP001500305"/>
    </source>
</evidence>
<name>A0ABP5R6I9_9ACTN</name>
<comment type="caution">
    <text evidence="2">The sequence shown here is derived from an EMBL/GenBank/DDBJ whole genome shotgun (WGS) entry which is preliminary data.</text>
</comment>
<keyword evidence="3" id="KW-1185">Reference proteome</keyword>
<accession>A0ABP5R6I9</accession>
<dbReference type="EMBL" id="BAAATR010000017">
    <property type="protein sequence ID" value="GAA2252455.1"/>
    <property type="molecule type" value="Genomic_DNA"/>
</dbReference>
<gene>
    <name evidence="2" type="ORF">GCM10010430_39970</name>
</gene>